<keyword evidence="3" id="KW-1185">Reference proteome</keyword>
<dbReference type="RefSeq" id="WP_258826542.1">
    <property type="nucleotide sequence ID" value="NZ_JANUHA010000002.1"/>
</dbReference>
<dbReference type="InterPro" id="IPR050275">
    <property type="entry name" value="PGM_Phosphatase"/>
</dbReference>
<feature type="chain" id="PRO_5045208781" evidence="1">
    <location>
        <begin position="29"/>
        <end position="177"/>
    </location>
</feature>
<dbReference type="InterPro" id="IPR013078">
    <property type="entry name" value="His_Pase_superF_clade-1"/>
</dbReference>
<reference evidence="2 3" key="1">
    <citation type="submission" date="2022-08" db="EMBL/GenBank/DDBJ databases">
        <title>Reclassification of Massilia species as members of the genera Telluria, Duganella, Pseudoduganella, Mokoshia gen. nov. and Zemynaea gen. nov. using orthogonal and non-orthogonal genome-based approaches.</title>
        <authorList>
            <person name="Bowman J.P."/>
        </authorList>
    </citation>
    <scope>NUCLEOTIDE SEQUENCE [LARGE SCALE GENOMIC DNA]</scope>
    <source>
        <strain evidence="2 3">JCM 31661</strain>
    </source>
</reference>
<dbReference type="InterPro" id="IPR029033">
    <property type="entry name" value="His_PPase_superfam"/>
</dbReference>
<name>A0ABT2AH15_9BURK</name>
<dbReference type="SUPFAM" id="SSF53254">
    <property type="entry name" value="Phosphoglycerate mutase-like"/>
    <property type="match status" value="1"/>
</dbReference>
<sequence>MSLLRLFRHLTLPLSLGFAMLAPAEALAEPGALYLVRHGEKAASGKDPELTPQGRLRAENVAAILGKAGITAIYSSNTQRTRQTAAPLAQQSGIAVALYDPGNPKALVAQVQNVRAAGANVLVVGHSNTLPELVRLFGGVPGPDILDDEYDRLYQLTGREGAVRTVLLRSLPVTPQQ</sequence>
<accession>A0ABT2AH15</accession>
<dbReference type="CDD" id="cd07067">
    <property type="entry name" value="HP_PGM_like"/>
    <property type="match status" value="1"/>
</dbReference>
<dbReference type="SMART" id="SM00855">
    <property type="entry name" value="PGAM"/>
    <property type="match status" value="1"/>
</dbReference>
<dbReference type="Pfam" id="PF00300">
    <property type="entry name" value="His_Phos_1"/>
    <property type="match status" value="1"/>
</dbReference>
<gene>
    <name evidence="2" type="ORF">NX780_03910</name>
</gene>
<feature type="signal peptide" evidence="1">
    <location>
        <begin position="1"/>
        <end position="28"/>
    </location>
</feature>
<evidence type="ECO:0000313" key="3">
    <source>
        <dbReference type="Proteomes" id="UP001206572"/>
    </source>
</evidence>
<dbReference type="EMBL" id="JANUHA010000002">
    <property type="protein sequence ID" value="MCS0595483.1"/>
    <property type="molecule type" value="Genomic_DNA"/>
</dbReference>
<comment type="caution">
    <text evidence="2">The sequence shown here is derived from an EMBL/GenBank/DDBJ whole genome shotgun (WGS) entry which is preliminary data.</text>
</comment>
<dbReference type="Gene3D" id="3.40.50.1240">
    <property type="entry name" value="Phosphoglycerate mutase-like"/>
    <property type="match status" value="1"/>
</dbReference>
<keyword evidence="1" id="KW-0732">Signal</keyword>
<dbReference type="Proteomes" id="UP001206572">
    <property type="component" value="Unassembled WGS sequence"/>
</dbReference>
<dbReference type="PANTHER" id="PTHR48100">
    <property type="entry name" value="BROAD-SPECIFICITY PHOSPHATASE YOR283W-RELATED"/>
    <property type="match status" value="1"/>
</dbReference>
<protein>
    <submittedName>
        <fullName evidence="2">Histidine phosphatase family protein</fullName>
    </submittedName>
</protein>
<evidence type="ECO:0000256" key="1">
    <source>
        <dbReference type="SAM" id="SignalP"/>
    </source>
</evidence>
<evidence type="ECO:0000313" key="2">
    <source>
        <dbReference type="EMBL" id="MCS0595483.1"/>
    </source>
</evidence>
<proteinExistence type="predicted"/>
<organism evidence="2 3">
    <name type="scientific">Massilia agri</name>
    <dbReference type="NCBI Taxonomy" id="1886785"/>
    <lineage>
        <taxon>Bacteria</taxon>
        <taxon>Pseudomonadati</taxon>
        <taxon>Pseudomonadota</taxon>
        <taxon>Betaproteobacteria</taxon>
        <taxon>Burkholderiales</taxon>
        <taxon>Oxalobacteraceae</taxon>
        <taxon>Telluria group</taxon>
        <taxon>Massilia</taxon>
    </lineage>
</organism>
<dbReference type="PANTHER" id="PTHR48100:SF1">
    <property type="entry name" value="HISTIDINE PHOSPHATASE FAMILY PROTEIN-RELATED"/>
    <property type="match status" value="1"/>
</dbReference>